<name>A0A1Q9ALP3_9HYPH</name>
<evidence type="ECO:0000313" key="1">
    <source>
        <dbReference type="EMBL" id="OLP56205.1"/>
    </source>
</evidence>
<protein>
    <recommendedName>
        <fullName evidence="3">Glycosyltransferase</fullName>
    </recommendedName>
</protein>
<comment type="caution">
    <text evidence="1">The sequence shown here is derived from an EMBL/GenBank/DDBJ whole genome shotgun (WGS) entry which is preliminary data.</text>
</comment>
<dbReference type="Proteomes" id="UP000186143">
    <property type="component" value="Unassembled WGS sequence"/>
</dbReference>
<proteinExistence type="predicted"/>
<accession>A0A1Q9ALP3</accession>
<dbReference type="InterPro" id="IPR002495">
    <property type="entry name" value="Glyco_trans_8"/>
</dbReference>
<sequence>MLSELVPVFGDKMKIYGGHWLRCDIPLFEHADTHVLYTDIDVIFLKDVVETAPKPKVIACGPEHNKGDYSYFNSGVMIMNVEAFARKRVALVEALKGRLSTTAPYDDQTLLNDVFRGEWDHLSDEWNWKPYWGRNDEAKILHFHGPKPANATVMQAGNQDIFGPDFKTIYNRSPEGYAYYVPVFEKYQE</sequence>
<evidence type="ECO:0008006" key="3">
    <source>
        <dbReference type="Google" id="ProtNLM"/>
    </source>
</evidence>
<organism evidence="1 2">
    <name type="scientific">Xaviernesmea rhizosphaerae</name>
    <dbReference type="NCBI Taxonomy" id="1672749"/>
    <lineage>
        <taxon>Bacteria</taxon>
        <taxon>Pseudomonadati</taxon>
        <taxon>Pseudomonadota</taxon>
        <taxon>Alphaproteobacteria</taxon>
        <taxon>Hyphomicrobiales</taxon>
        <taxon>Rhizobiaceae</taxon>
        <taxon>Rhizobium/Agrobacterium group</taxon>
        <taxon>Xaviernesmea</taxon>
    </lineage>
</organism>
<evidence type="ECO:0000313" key="2">
    <source>
        <dbReference type="Proteomes" id="UP000186143"/>
    </source>
</evidence>
<dbReference type="EMBL" id="MKIO01000024">
    <property type="protein sequence ID" value="OLP56205.1"/>
    <property type="molecule type" value="Genomic_DNA"/>
</dbReference>
<dbReference type="STRING" id="1672749.BJF92_20670"/>
<gene>
    <name evidence="1" type="ORF">BJF92_20670</name>
</gene>
<reference evidence="1 2" key="1">
    <citation type="submission" date="2016-09" db="EMBL/GenBank/DDBJ databases">
        <title>Rhizobium sp. nov., a novel species isolated from the rice rhizosphere.</title>
        <authorList>
            <person name="Zhao J."/>
            <person name="Zhang X."/>
        </authorList>
    </citation>
    <scope>NUCLEOTIDE SEQUENCE [LARGE SCALE GENOMIC DNA]</scope>
    <source>
        <strain evidence="1 2">MH17</strain>
    </source>
</reference>
<dbReference type="AlphaFoldDB" id="A0A1Q9ALP3"/>
<dbReference type="Gene3D" id="3.90.550.10">
    <property type="entry name" value="Spore Coat Polysaccharide Biosynthesis Protein SpsA, Chain A"/>
    <property type="match status" value="1"/>
</dbReference>
<dbReference type="Pfam" id="PF01501">
    <property type="entry name" value="Glyco_transf_8"/>
    <property type="match status" value="1"/>
</dbReference>
<dbReference type="SUPFAM" id="SSF53448">
    <property type="entry name" value="Nucleotide-diphospho-sugar transferases"/>
    <property type="match status" value="1"/>
</dbReference>
<dbReference type="InterPro" id="IPR029044">
    <property type="entry name" value="Nucleotide-diphossugar_trans"/>
</dbReference>
<dbReference type="GO" id="GO:0016757">
    <property type="term" value="F:glycosyltransferase activity"/>
    <property type="evidence" value="ECO:0007669"/>
    <property type="project" value="InterPro"/>
</dbReference>